<accession>A0ABQ9JV12</accession>
<keyword evidence="2" id="KW-1185">Reference proteome</keyword>
<protein>
    <submittedName>
        <fullName evidence="1">Uncharacterized protein</fullName>
    </submittedName>
</protein>
<proteinExistence type="predicted"/>
<organism evidence="1 2">
    <name type="scientific">Molorchus minor</name>
    <dbReference type="NCBI Taxonomy" id="1323400"/>
    <lineage>
        <taxon>Eukaryota</taxon>
        <taxon>Metazoa</taxon>
        <taxon>Ecdysozoa</taxon>
        <taxon>Arthropoda</taxon>
        <taxon>Hexapoda</taxon>
        <taxon>Insecta</taxon>
        <taxon>Pterygota</taxon>
        <taxon>Neoptera</taxon>
        <taxon>Endopterygota</taxon>
        <taxon>Coleoptera</taxon>
        <taxon>Polyphaga</taxon>
        <taxon>Cucujiformia</taxon>
        <taxon>Chrysomeloidea</taxon>
        <taxon>Cerambycidae</taxon>
        <taxon>Lamiinae</taxon>
        <taxon>Monochamini</taxon>
        <taxon>Molorchus</taxon>
    </lineage>
</organism>
<evidence type="ECO:0000313" key="1">
    <source>
        <dbReference type="EMBL" id="KAJ8982141.1"/>
    </source>
</evidence>
<name>A0ABQ9JV12_9CUCU</name>
<gene>
    <name evidence="1" type="ORF">NQ317_011287</name>
</gene>
<sequence length="71" mass="8227">MRGFVIILEVPTQAVSTTQQTQSSETDRWMISYSDSPTSYKYILHKYILQTTQNPRRFIESCMPPKPTGNQ</sequence>
<dbReference type="Proteomes" id="UP001162164">
    <property type="component" value="Unassembled WGS sequence"/>
</dbReference>
<evidence type="ECO:0000313" key="2">
    <source>
        <dbReference type="Proteomes" id="UP001162164"/>
    </source>
</evidence>
<dbReference type="EMBL" id="JAPWTJ010000142">
    <property type="protein sequence ID" value="KAJ8982141.1"/>
    <property type="molecule type" value="Genomic_DNA"/>
</dbReference>
<reference evidence="1" key="1">
    <citation type="journal article" date="2023" name="Insect Mol. Biol.">
        <title>Genome sequencing provides insights into the evolution of gene families encoding plant cell wall-degrading enzymes in longhorned beetles.</title>
        <authorList>
            <person name="Shin N.R."/>
            <person name="Okamura Y."/>
            <person name="Kirsch R."/>
            <person name="Pauchet Y."/>
        </authorList>
    </citation>
    <scope>NUCLEOTIDE SEQUENCE</scope>
    <source>
        <strain evidence="1">MMC_N1</strain>
    </source>
</reference>
<comment type="caution">
    <text evidence="1">The sequence shown here is derived from an EMBL/GenBank/DDBJ whole genome shotgun (WGS) entry which is preliminary data.</text>
</comment>